<sequence length="671" mass="75013">MTLTTIVCRPDGTQNAPRIPPGLWETVRPALESWHKQGITRKVMRQRLRDEYNFHPTPGQLQSKMTGWGYAIYGPKKTSVNKTGSGSRTESETAPARDNEPVSDVSYIELVYSPAPPVSHCANTCCLATMQCQARLLAVGFLCALSCYQMAYEIFAGVWSDISSDASIPLSDKVWMMMWHGSMIGLENGITLMRTVPMSLFDPQVAQCLSQHITALGEIRPPREDSLPVGCYFYSTITSNFWLLCQYRRVGTLAPSSLCERSPPSSLPRSEVLEWESKTSLLNRLMIWCLRSMDDSILIKMLQNVAVDYGVCPLSNEDHLDSALEIPPSAISLILACHYMQTWIDKPDEAIVDSMQMLRRYACSALDLEVLLPEAFATIARICLREVYGIATTPLRVDKSLEEAVPSGQVEQVLHILNELRNGMTRMCRKDAGDYVYSFVDELVSSDLDVAQVLKPSITLLAASTTQKIMQSRTPTESNPAQLATKMRWMRVPDCFELESRIKDHLEPISRSYEQIWPSRNPSLLQRSRSVRVKRNATSSSTSSMQAQSSRTEAELARQAAGVTRELSNASQMSCQTDHSFDLVARFGRSESTASKFSFTMQDVITLETQEFVKIQDDFAHGDDDAVVEKLAECSLVPSRSKQLKSIPESHKDVLLNIKEIGAMDSTFFVG</sequence>
<keyword evidence="2" id="KW-1185">Reference proteome</keyword>
<gene>
    <name evidence="1" type="ORF">H2198_000031</name>
</gene>
<proteinExistence type="predicted"/>
<name>A0ACC3AL18_9EURO</name>
<protein>
    <submittedName>
        <fullName evidence="1">Uncharacterized protein</fullName>
    </submittedName>
</protein>
<organism evidence="1 2">
    <name type="scientific">Neophaeococcomyces mojaviensis</name>
    <dbReference type="NCBI Taxonomy" id="3383035"/>
    <lineage>
        <taxon>Eukaryota</taxon>
        <taxon>Fungi</taxon>
        <taxon>Dikarya</taxon>
        <taxon>Ascomycota</taxon>
        <taxon>Pezizomycotina</taxon>
        <taxon>Eurotiomycetes</taxon>
        <taxon>Chaetothyriomycetidae</taxon>
        <taxon>Chaetothyriales</taxon>
        <taxon>Chaetothyriales incertae sedis</taxon>
        <taxon>Neophaeococcomyces</taxon>
    </lineage>
</organism>
<evidence type="ECO:0000313" key="1">
    <source>
        <dbReference type="EMBL" id="KAJ9664685.1"/>
    </source>
</evidence>
<evidence type="ECO:0000313" key="2">
    <source>
        <dbReference type="Proteomes" id="UP001172386"/>
    </source>
</evidence>
<comment type="caution">
    <text evidence="1">The sequence shown here is derived from an EMBL/GenBank/DDBJ whole genome shotgun (WGS) entry which is preliminary data.</text>
</comment>
<accession>A0ACC3AL18</accession>
<dbReference type="Proteomes" id="UP001172386">
    <property type="component" value="Unassembled WGS sequence"/>
</dbReference>
<dbReference type="EMBL" id="JAPDRQ010000001">
    <property type="protein sequence ID" value="KAJ9664685.1"/>
    <property type="molecule type" value="Genomic_DNA"/>
</dbReference>
<reference evidence="1" key="1">
    <citation type="submission" date="2022-10" db="EMBL/GenBank/DDBJ databases">
        <title>Culturing micro-colonial fungi from biological soil crusts in the Mojave desert and describing Neophaeococcomyces mojavensis, and introducing the new genera and species Taxawa tesnikishii.</title>
        <authorList>
            <person name="Kurbessoian T."/>
            <person name="Stajich J.E."/>
        </authorList>
    </citation>
    <scope>NUCLEOTIDE SEQUENCE</scope>
    <source>
        <strain evidence="1">JES_112</strain>
    </source>
</reference>